<dbReference type="InterPro" id="IPR000175">
    <property type="entry name" value="Na/ntran_symport"/>
</dbReference>
<dbReference type="OMA" id="MSWETTI"/>
<dbReference type="GO" id="GO:0008504">
    <property type="term" value="F:monoamine transmembrane transporter activity"/>
    <property type="evidence" value="ECO:0007669"/>
    <property type="project" value="UniProtKB-ARBA"/>
</dbReference>
<keyword evidence="5 13" id="KW-0479">Metal-binding</keyword>
<comment type="subcellular location">
    <subcellularLocation>
        <location evidence="1">Cell membrane</location>
        <topology evidence="1">Multi-pass membrane protein</topology>
    </subcellularLocation>
</comment>
<dbReference type="PANTHER" id="PTHR11616:SF320">
    <property type="entry name" value="SODIUM-DEPENDENT NORADRENALINE TRANSPORTER"/>
    <property type="match status" value="1"/>
</dbReference>
<feature type="binding site" evidence="13">
    <location>
        <position position="357"/>
    </location>
    <ligand>
        <name>Na(+)</name>
        <dbReference type="ChEBI" id="CHEBI:29101"/>
        <label>1</label>
    </ligand>
</feature>
<dbReference type="EnsemblMetazoa" id="XM_021050926.2">
    <property type="protein sequence ID" value="XP_020906585.1"/>
    <property type="gene ID" value="LOC110244716"/>
</dbReference>
<name>A0A913XM99_EXADI</name>
<feature type="disulfide bond" evidence="14">
    <location>
        <begin position="178"/>
        <end position="187"/>
    </location>
</feature>
<keyword evidence="9 13" id="KW-0915">Sodium</keyword>
<keyword evidence="12" id="KW-0325">Glycoprotein</keyword>
<keyword evidence="18" id="KW-1185">Reference proteome</keyword>
<evidence type="ECO:0000256" key="9">
    <source>
        <dbReference type="ARBA" id="ARBA00023053"/>
    </source>
</evidence>
<dbReference type="GO" id="GO:0005886">
    <property type="term" value="C:plasma membrane"/>
    <property type="evidence" value="ECO:0007669"/>
    <property type="project" value="UniProtKB-SubCell"/>
</dbReference>
<dbReference type="PROSITE" id="PS50267">
    <property type="entry name" value="NA_NEUROTRAN_SYMP_3"/>
    <property type="match status" value="1"/>
</dbReference>
<feature type="binding site" evidence="13">
    <location>
        <position position="75"/>
    </location>
    <ligand>
        <name>Na(+)</name>
        <dbReference type="ChEBI" id="CHEBI:29101"/>
        <label>1</label>
    </ligand>
</feature>
<reference evidence="17" key="1">
    <citation type="submission" date="2022-11" db="UniProtKB">
        <authorList>
            <consortium name="EnsemblMetazoa"/>
        </authorList>
    </citation>
    <scope>IDENTIFICATION</scope>
</reference>
<keyword evidence="4 15" id="KW-0812">Transmembrane</keyword>
<dbReference type="RefSeq" id="XP_020906585.1">
    <property type="nucleotide sequence ID" value="XM_021050926.2"/>
</dbReference>
<dbReference type="PANTHER" id="PTHR11616">
    <property type="entry name" value="SODIUM/CHLORIDE DEPENDENT TRANSPORTER"/>
    <property type="match status" value="1"/>
</dbReference>
<comment type="similarity">
    <text evidence="15">Belongs to the sodium:neurotransmitter symporter (SNF) (TC 2.A.22) family.</text>
</comment>
<dbReference type="OrthoDB" id="6581954at2759"/>
<feature type="binding site" evidence="13">
    <location>
        <position position="74"/>
    </location>
    <ligand>
        <name>Na(+)</name>
        <dbReference type="ChEBI" id="CHEBI:29101"/>
        <label>1</label>
    </ligand>
</feature>
<dbReference type="Proteomes" id="UP000887567">
    <property type="component" value="Unplaced"/>
</dbReference>
<evidence type="ECO:0000256" key="7">
    <source>
        <dbReference type="ARBA" id="ARBA00022847"/>
    </source>
</evidence>
<keyword evidence="6" id="KW-0532">Neurotransmitter transport</keyword>
<organism evidence="17 18">
    <name type="scientific">Exaiptasia diaphana</name>
    <name type="common">Tropical sea anemone</name>
    <name type="synonym">Aiptasia pulchella</name>
    <dbReference type="NCBI Taxonomy" id="2652724"/>
    <lineage>
        <taxon>Eukaryota</taxon>
        <taxon>Metazoa</taxon>
        <taxon>Cnidaria</taxon>
        <taxon>Anthozoa</taxon>
        <taxon>Hexacorallia</taxon>
        <taxon>Actiniaria</taxon>
        <taxon>Aiptasiidae</taxon>
        <taxon>Exaiptasia</taxon>
    </lineage>
</organism>
<evidence type="ECO:0000256" key="12">
    <source>
        <dbReference type="ARBA" id="ARBA00023180"/>
    </source>
</evidence>
<dbReference type="GO" id="GO:0046872">
    <property type="term" value="F:metal ion binding"/>
    <property type="evidence" value="ECO:0007669"/>
    <property type="project" value="UniProtKB-KW"/>
</dbReference>
<feature type="binding site" evidence="13">
    <location>
        <position position="72"/>
    </location>
    <ligand>
        <name>Na(+)</name>
        <dbReference type="ChEBI" id="CHEBI:29101"/>
        <label>1</label>
    </ligand>
</feature>
<evidence type="ECO:0000256" key="6">
    <source>
        <dbReference type="ARBA" id="ARBA00022775"/>
    </source>
</evidence>
<feature type="binding site" evidence="13">
    <location>
        <position position="79"/>
    </location>
    <ligand>
        <name>Na(+)</name>
        <dbReference type="ChEBI" id="CHEBI:29101"/>
        <label>1</label>
    </ligand>
</feature>
<evidence type="ECO:0000256" key="5">
    <source>
        <dbReference type="ARBA" id="ARBA00022723"/>
    </source>
</evidence>
<sequence>MSNKYYYKKDGNEGLRDLDSRTVPSTAELLDPESGSIGMVDDLAKPEPEVEVQEEEREKWGNKIDFMLSCVGYAVGLGNVWRFPYLCYNNGGASFLIPYFLMLAFNGIPLFYMELAVGQYLSLGTIGAWTALCPLARGIGFAMITLSFLVAVYYNIIIAWVMMFLFQSFRTEVPWKDCGNEWNTDFCRTQRYVAGNTTFNCTAYGLPLNCSIPNWKSPAEEFFNNRILRISDSIGNLGSMSWETTISLLGSWVLVYLCLMKGVKSSGKVVYFTATFPYVVLVILFFRGVTLDGAGEGVLFYINPDWEKLANPKVWVRAATQIFYSLGVGFGSLLTFGSYNRFHNNCEKDALIVCLINCGTSFFAGFVIFSVMGYMAFVLETTVDKVADNGPGLAFVAYPEAISQMPVSTLWSILFFFMLITLGLDSQFAMVEVVVTAVSDEYPKYLRKYKWLFLIVTCVLLFLLALPMCAEGGMYVFNLFDYQSGGISLLVVGFCEALVIGWGVGTDVLSRMVENMTGKKPHIYFMICWKYLSPVFTLGIIIAQLAMWEGVSYNKKPYPDWAEFFGWLIAFASMIQIPIFACIQYYYAEGKTFKEKMQVLLKPDPKAFKEVEKREKIKSPIFLPDLSTEQGLLSDNANGDATLL</sequence>
<dbReference type="InterPro" id="IPR037272">
    <property type="entry name" value="SNS_sf"/>
</dbReference>
<feature type="transmembrane region" description="Helical" evidence="16">
    <location>
        <begin position="351"/>
        <end position="377"/>
    </location>
</feature>
<keyword evidence="2 15" id="KW-0813">Transport</keyword>
<evidence type="ECO:0000256" key="1">
    <source>
        <dbReference type="ARBA" id="ARBA00004651"/>
    </source>
</evidence>
<evidence type="ECO:0000256" key="8">
    <source>
        <dbReference type="ARBA" id="ARBA00022989"/>
    </source>
</evidence>
<dbReference type="PRINTS" id="PR00176">
    <property type="entry name" value="NANEUSMPORT"/>
</dbReference>
<evidence type="ECO:0000256" key="13">
    <source>
        <dbReference type="PIRSR" id="PIRSR600175-1"/>
    </source>
</evidence>
<dbReference type="SUPFAM" id="SSF161070">
    <property type="entry name" value="SNF-like"/>
    <property type="match status" value="1"/>
</dbReference>
<accession>A0A913XM99</accession>
<keyword evidence="11 14" id="KW-1015">Disulfide bond</keyword>
<dbReference type="KEGG" id="epa:110244716"/>
<dbReference type="GO" id="GO:0090493">
    <property type="term" value="P:catecholamine uptake"/>
    <property type="evidence" value="ECO:0007669"/>
    <property type="project" value="UniProtKB-ARBA"/>
</dbReference>
<feature type="transmembrane region" description="Helical" evidence="16">
    <location>
        <begin position="522"/>
        <end position="544"/>
    </location>
</feature>
<dbReference type="AlphaFoldDB" id="A0A913XM99"/>
<dbReference type="GO" id="GO:0015378">
    <property type="term" value="F:sodium:chloride symporter activity"/>
    <property type="evidence" value="ECO:0007669"/>
    <property type="project" value="UniProtKB-ARBA"/>
</dbReference>
<feature type="transmembrane region" description="Helical" evidence="16">
    <location>
        <begin position="269"/>
        <end position="289"/>
    </location>
</feature>
<feature type="transmembrane region" description="Helical" evidence="16">
    <location>
        <begin position="95"/>
        <end position="113"/>
    </location>
</feature>
<feature type="binding site" evidence="13">
    <location>
        <position position="422"/>
    </location>
    <ligand>
        <name>Na(+)</name>
        <dbReference type="ChEBI" id="CHEBI:29101"/>
        <label>1</label>
    </ligand>
</feature>
<evidence type="ECO:0000256" key="14">
    <source>
        <dbReference type="PIRSR" id="PIRSR600175-2"/>
    </source>
</evidence>
<evidence type="ECO:0000256" key="15">
    <source>
        <dbReference type="RuleBase" id="RU003732"/>
    </source>
</evidence>
<dbReference type="NCBIfam" id="NF037979">
    <property type="entry name" value="Na_transp"/>
    <property type="match status" value="1"/>
</dbReference>
<proteinExistence type="inferred from homology"/>
<feature type="binding site" evidence="13">
    <location>
        <position position="325"/>
    </location>
    <ligand>
        <name>Na(+)</name>
        <dbReference type="ChEBI" id="CHEBI:29101"/>
        <label>1</label>
    </ligand>
</feature>
<keyword evidence="10 16" id="KW-0472">Membrane</keyword>
<evidence type="ECO:0000256" key="11">
    <source>
        <dbReference type="ARBA" id="ARBA00023157"/>
    </source>
</evidence>
<dbReference type="GeneID" id="110244716"/>
<feature type="transmembrane region" description="Helical" evidence="16">
    <location>
        <begin position="322"/>
        <end position="339"/>
    </location>
</feature>
<feature type="binding site" evidence="13">
    <location>
        <position position="425"/>
    </location>
    <ligand>
        <name>Na(+)</name>
        <dbReference type="ChEBI" id="CHEBI:29101"/>
        <label>1</label>
    </ligand>
</feature>
<evidence type="ECO:0000313" key="18">
    <source>
        <dbReference type="Proteomes" id="UP000887567"/>
    </source>
</evidence>
<dbReference type="PROSITE" id="PS00610">
    <property type="entry name" value="NA_NEUROTRAN_SYMP_1"/>
    <property type="match status" value="1"/>
</dbReference>
<evidence type="ECO:0000256" key="4">
    <source>
        <dbReference type="ARBA" id="ARBA00022692"/>
    </source>
</evidence>
<dbReference type="GO" id="GO:0006836">
    <property type="term" value="P:neurotransmitter transport"/>
    <property type="evidence" value="ECO:0007669"/>
    <property type="project" value="UniProtKB-KW"/>
</dbReference>
<feature type="transmembrane region" description="Helical" evidence="16">
    <location>
        <begin position="146"/>
        <end position="166"/>
    </location>
</feature>
<feature type="transmembrane region" description="Helical" evidence="16">
    <location>
        <begin position="489"/>
        <end position="510"/>
    </location>
</feature>
<dbReference type="Pfam" id="PF00209">
    <property type="entry name" value="SNF"/>
    <property type="match status" value="1"/>
</dbReference>
<evidence type="ECO:0000256" key="2">
    <source>
        <dbReference type="ARBA" id="ARBA00022448"/>
    </source>
</evidence>
<evidence type="ECO:0000256" key="10">
    <source>
        <dbReference type="ARBA" id="ARBA00023136"/>
    </source>
</evidence>
<feature type="transmembrane region" description="Helical" evidence="16">
    <location>
        <begin position="413"/>
        <end position="439"/>
    </location>
</feature>
<evidence type="ECO:0000313" key="17">
    <source>
        <dbReference type="EnsemblMetazoa" id="XP_020906585.1"/>
    </source>
</evidence>
<feature type="transmembrane region" description="Helical" evidence="16">
    <location>
        <begin position="451"/>
        <end position="477"/>
    </location>
</feature>
<evidence type="ECO:0000256" key="3">
    <source>
        <dbReference type="ARBA" id="ARBA00022475"/>
    </source>
</evidence>
<protein>
    <recommendedName>
        <fullName evidence="15">Transporter</fullName>
    </recommendedName>
</protein>
<evidence type="ECO:0000256" key="16">
    <source>
        <dbReference type="SAM" id="Phobius"/>
    </source>
</evidence>
<feature type="binding site" evidence="13">
    <location>
        <position position="426"/>
    </location>
    <ligand>
        <name>Na(+)</name>
        <dbReference type="ChEBI" id="CHEBI:29101"/>
        <label>1</label>
    </ligand>
</feature>
<keyword evidence="3" id="KW-1003">Cell membrane</keyword>
<feature type="transmembrane region" description="Helical" evidence="16">
    <location>
        <begin position="564"/>
        <end position="587"/>
    </location>
</feature>
<dbReference type="GO" id="GO:0006865">
    <property type="term" value="P:amino acid transport"/>
    <property type="evidence" value="ECO:0007669"/>
    <property type="project" value="TreeGrafter"/>
</dbReference>
<keyword evidence="7 15" id="KW-0769">Symport</keyword>
<keyword evidence="8 16" id="KW-1133">Transmembrane helix</keyword>